<evidence type="ECO:0000313" key="4">
    <source>
        <dbReference type="Proteomes" id="UP001570511"/>
    </source>
</evidence>
<keyword evidence="4" id="KW-1185">Reference proteome</keyword>
<dbReference type="Pfam" id="PF07790">
    <property type="entry name" value="Pilin_N"/>
    <property type="match status" value="1"/>
</dbReference>
<dbReference type="PANTHER" id="PTHR38138">
    <property type="entry name" value="VNG6441H"/>
    <property type="match status" value="1"/>
</dbReference>
<dbReference type="NCBIfam" id="TIGR02537">
    <property type="entry name" value="arch_flag_Nterm"/>
    <property type="match status" value="1"/>
</dbReference>
<keyword evidence="1" id="KW-1133">Transmembrane helix</keyword>
<reference evidence="3 4" key="1">
    <citation type="submission" date="2024-08" db="EMBL/GenBank/DDBJ databases">
        <title>Halobellus sp. MBLA0158 whole genome sequence.</title>
        <authorList>
            <person name="Hwang C.Y."/>
            <person name="Cho E.-S."/>
            <person name="Seo M.-J."/>
        </authorList>
    </citation>
    <scope>NUCLEOTIDE SEQUENCE [LARGE SCALE GENOMIC DNA]</scope>
    <source>
        <strain evidence="3 4">MBLA0158</strain>
    </source>
</reference>
<sequence>MNIQKLFTEDRAVSPVIGVILMVAITVILAAVIGTFVLNLGQGLQQTAPQASFSFDYTDDTNVTITHESGDSIDAAQLNTTGLEVGPVEWEGHNGLTGTVSAGTSAEFNNTVPWSGETVRVVWKSADGSASATLSQSTAPTV</sequence>
<dbReference type="AlphaFoldDB" id="A0ABD5M9Q3"/>
<feature type="transmembrane region" description="Helical" evidence="1">
    <location>
        <begin position="12"/>
        <end position="38"/>
    </location>
</feature>
<evidence type="ECO:0000259" key="2">
    <source>
        <dbReference type="Pfam" id="PF07790"/>
    </source>
</evidence>
<evidence type="ECO:0000313" key="3">
    <source>
        <dbReference type="EMBL" id="MFA1610389.1"/>
    </source>
</evidence>
<evidence type="ECO:0000256" key="1">
    <source>
        <dbReference type="SAM" id="Phobius"/>
    </source>
</evidence>
<organism evidence="3 4">
    <name type="scientific">Halobellus rubicundus</name>
    <dbReference type="NCBI Taxonomy" id="2996466"/>
    <lineage>
        <taxon>Archaea</taxon>
        <taxon>Methanobacteriati</taxon>
        <taxon>Methanobacteriota</taxon>
        <taxon>Stenosarchaea group</taxon>
        <taxon>Halobacteria</taxon>
        <taxon>Halobacteriales</taxon>
        <taxon>Haloferacaceae</taxon>
        <taxon>Halobellus</taxon>
    </lineage>
</organism>
<keyword evidence="1" id="KW-0472">Membrane</keyword>
<dbReference type="PANTHER" id="PTHR38138:SF1">
    <property type="entry name" value="ARCHAEAL TYPE IV PILIN N-TERMINAL DOMAIN-CONTAINING PROTEIN"/>
    <property type="match status" value="1"/>
</dbReference>
<dbReference type="EMBL" id="JBGNYA010000001">
    <property type="protein sequence ID" value="MFA1610389.1"/>
    <property type="molecule type" value="Genomic_DNA"/>
</dbReference>
<dbReference type="InterPro" id="IPR012859">
    <property type="entry name" value="Pilin_N_archaeal"/>
</dbReference>
<name>A0ABD5M9Q3_9EURY</name>
<dbReference type="InterPro" id="IPR013373">
    <property type="entry name" value="Flagellin/pilin_N_arc"/>
</dbReference>
<dbReference type="Proteomes" id="UP001570511">
    <property type="component" value="Unassembled WGS sequence"/>
</dbReference>
<feature type="domain" description="Archaeal Type IV pilin N-terminal" evidence="2">
    <location>
        <begin position="11"/>
        <end position="79"/>
    </location>
</feature>
<keyword evidence="1" id="KW-0812">Transmembrane</keyword>
<gene>
    <name evidence="3" type="ORF">OS889_05145</name>
</gene>
<dbReference type="RefSeq" id="WP_372387896.1">
    <property type="nucleotide sequence ID" value="NZ_JBGNYA010000001.1"/>
</dbReference>
<accession>A0ABD5M9Q3</accession>
<comment type="caution">
    <text evidence="3">The sequence shown here is derived from an EMBL/GenBank/DDBJ whole genome shotgun (WGS) entry which is preliminary data.</text>
</comment>
<proteinExistence type="predicted"/>
<protein>
    <submittedName>
        <fullName evidence="3">Type IV pilin</fullName>
    </submittedName>
</protein>